<sequence>MNFTKLRTALSILSVAVVASTGLVACSGGSSDADTIKIGTTDSTKKAWDVWKDKAKEQGIDLEVVDFSDFSTPNQALSQNRLDVNLFQHLKFLAEYNVKSKSDLVPVGSTEIIPLALFWKGHDSLDGIEGQSVAIPNDPTNQARAINVLVANKLITLKKPGLSTPTPADVDTAKSKVTLTPVEAASSPAAYGEGKPAIINNTFLERSGIDAKTAIVQDDPASTEAEPYINVMVTTKENKDNPQWAQLIELWHTDEVQKALAEDSKGTSVEVKRSPEELQAILDRLEAEVK</sequence>
<keyword evidence="5" id="KW-0564">Palmitate</keyword>
<comment type="similarity">
    <text evidence="2">Belongs to the NlpA lipoprotein family.</text>
</comment>
<accession>A0A6I8MFR7</accession>
<dbReference type="PANTHER" id="PTHR30429:SF3">
    <property type="entry name" value="LIPOPROTEIN"/>
    <property type="match status" value="1"/>
</dbReference>
<organism evidence="9 10">
    <name type="scientific">Corynebacterium rouxii</name>
    <dbReference type="NCBI Taxonomy" id="2719119"/>
    <lineage>
        <taxon>Bacteria</taxon>
        <taxon>Bacillati</taxon>
        <taxon>Actinomycetota</taxon>
        <taxon>Actinomycetes</taxon>
        <taxon>Mycobacteriales</taxon>
        <taxon>Corynebacteriaceae</taxon>
        <taxon>Corynebacterium</taxon>
    </lineage>
</organism>
<dbReference type="PANTHER" id="PTHR30429">
    <property type="entry name" value="D-METHIONINE-BINDING LIPOPROTEIN METQ"/>
    <property type="match status" value="1"/>
</dbReference>
<feature type="signal peptide" evidence="7">
    <location>
        <begin position="1"/>
        <end position="25"/>
    </location>
</feature>
<dbReference type="EMBL" id="LR738855">
    <property type="protein sequence ID" value="VZH84602.1"/>
    <property type="molecule type" value="Genomic_DNA"/>
</dbReference>
<evidence type="ECO:0000256" key="7">
    <source>
        <dbReference type="SAM" id="SignalP"/>
    </source>
</evidence>
<dbReference type="GO" id="GO:0016020">
    <property type="term" value="C:membrane"/>
    <property type="evidence" value="ECO:0007669"/>
    <property type="project" value="UniProtKB-SubCell"/>
</dbReference>
<dbReference type="Proteomes" id="UP001265983">
    <property type="component" value="Unassembled WGS sequence"/>
</dbReference>
<keyword evidence="6" id="KW-0449">Lipoprotein</keyword>
<comment type="subcellular location">
    <subcellularLocation>
        <location evidence="1">Membrane</location>
        <topology evidence="1">Lipid-anchor</topology>
    </subcellularLocation>
</comment>
<keyword evidence="3 7" id="KW-0732">Signal</keyword>
<reference evidence="8 11" key="2">
    <citation type="submission" date="2023-03" db="EMBL/GenBank/DDBJ databases">
        <title>Whole genome sequence of the first Corynebacterium rouxii strains isolated in Brazil: a recent member of Corynebacterium diphtheriae complex.</title>
        <authorList>
            <person name="Vieira V."/>
            <person name="Ramos J.N."/>
            <person name="Araujo M.R.B."/>
            <person name="Baio P.V."/>
            <person name="Sant'Anna L.O."/>
            <person name="Veras J.F.C."/>
            <person name="Vieira E.M.D."/>
            <person name="Sousa M.A.B."/>
            <person name="Camargo C.H."/>
            <person name="Sacchi C.T."/>
            <person name="Campos K.R."/>
            <person name="Santos M.B.N."/>
            <person name="Bokermann S."/>
            <person name="Alvim L.B."/>
            <person name="Santos L.S."/>
            <person name="Mattos-Guaraldi A.L."/>
        </authorList>
    </citation>
    <scope>NUCLEOTIDE SEQUENCE [LARGE SCALE GENOMIC DNA]</scope>
    <source>
        <strain evidence="8 11">70862</strain>
    </source>
</reference>
<evidence type="ECO:0000256" key="2">
    <source>
        <dbReference type="ARBA" id="ARBA00008973"/>
    </source>
</evidence>
<dbReference type="InterPro" id="IPR004872">
    <property type="entry name" value="Lipoprotein_NlpA"/>
</dbReference>
<dbReference type="SUPFAM" id="SSF53850">
    <property type="entry name" value="Periplasmic binding protein-like II"/>
    <property type="match status" value="1"/>
</dbReference>
<dbReference type="KEGG" id="crf:FRC0190_00615"/>
<proteinExistence type="inferred from homology"/>
<evidence type="ECO:0000313" key="11">
    <source>
        <dbReference type="Proteomes" id="UP001265983"/>
    </source>
</evidence>
<evidence type="ECO:0000256" key="3">
    <source>
        <dbReference type="ARBA" id="ARBA00022729"/>
    </source>
</evidence>
<evidence type="ECO:0000256" key="1">
    <source>
        <dbReference type="ARBA" id="ARBA00004635"/>
    </source>
</evidence>
<dbReference type="PROSITE" id="PS51257">
    <property type="entry name" value="PROKAR_LIPOPROTEIN"/>
    <property type="match status" value="1"/>
</dbReference>
<evidence type="ECO:0000256" key="6">
    <source>
        <dbReference type="ARBA" id="ARBA00023288"/>
    </source>
</evidence>
<gene>
    <name evidence="9" type="ORF">FRC0190_00615</name>
    <name evidence="8" type="ORF">P8T80_03570</name>
</gene>
<keyword evidence="11" id="KW-1185">Reference proteome</keyword>
<reference evidence="9 10" key="1">
    <citation type="submission" date="2019-11" db="EMBL/GenBank/DDBJ databases">
        <authorList>
            <person name="Brisse S."/>
        </authorList>
    </citation>
    <scope>NUCLEOTIDE SEQUENCE [LARGE SCALE GENOMIC DNA]</scope>
    <source>
        <strain evidence="9">FRC0190</strain>
    </source>
</reference>
<evidence type="ECO:0000313" key="9">
    <source>
        <dbReference type="EMBL" id="VZH84602.1"/>
    </source>
</evidence>
<feature type="chain" id="PRO_5038512141" evidence="7">
    <location>
        <begin position="26"/>
        <end position="290"/>
    </location>
</feature>
<evidence type="ECO:0000256" key="4">
    <source>
        <dbReference type="ARBA" id="ARBA00023136"/>
    </source>
</evidence>
<name>A0A6I8MFR7_9CORY</name>
<dbReference type="EMBL" id="JARUHM010000008">
    <property type="protein sequence ID" value="MDT9410466.1"/>
    <property type="molecule type" value="Genomic_DNA"/>
</dbReference>
<dbReference type="Proteomes" id="UP000423525">
    <property type="component" value="Chromosome"/>
</dbReference>
<dbReference type="Gene3D" id="3.40.190.10">
    <property type="entry name" value="Periplasmic binding protein-like II"/>
    <property type="match status" value="2"/>
</dbReference>
<dbReference type="Pfam" id="PF03180">
    <property type="entry name" value="Lipoprotein_9"/>
    <property type="match status" value="1"/>
</dbReference>
<evidence type="ECO:0000256" key="5">
    <source>
        <dbReference type="ARBA" id="ARBA00023139"/>
    </source>
</evidence>
<evidence type="ECO:0000313" key="8">
    <source>
        <dbReference type="EMBL" id="MDT9410466.1"/>
    </source>
</evidence>
<evidence type="ECO:0000313" key="10">
    <source>
        <dbReference type="Proteomes" id="UP000423525"/>
    </source>
</evidence>
<dbReference type="AlphaFoldDB" id="A0A6I8MFR7"/>
<keyword evidence="4" id="KW-0472">Membrane</keyword>
<dbReference type="RefSeq" id="WP_155871790.1">
    <property type="nucleotide sequence ID" value="NZ_CP168248.1"/>
</dbReference>
<protein>
    <submittedName>
        <fullName evidence="8">MetQ/NlpA family ABC transporter substrate-binding protein</fullName>
    </submittedName>
    <submittedName>
        <fullName evidence="9">Methionine ABC transporter substrate-binding protein</fullName>
    </submittedName>
</protein>